<dbReference type="InterPro" id="IPR041664">
    <property type="entry name" value="AAA_16"/>
</dbReference>
<comment type="caution">
    <text evidence="2">The sequence shown here is derived from an EMBL/GenBank/DDBJ whole genome shotgun (WGS) entry which is preliminary data.</text>
</comment>
<dbReference type="Pfam" id="PF13191">
    <property type="entry name" value="AAA_16"/>
    <property type="match status" value="1"/>
</dbReference>
<keyword evidence="3" id="KW-1185">Reference proteome</keyword>
<evidence type="ECO:0000313" key="3">
    <source>
        <dbReference type="Proteomes" id="UP001366503"/>
    </source>
</evidence>
<organism evidence="2 3">
    <name type="scientific">Mesorhizobium argentiipisi</name>
    <dbReference type="NCBI Taxonomy" id="3015175"/>
    <lineage>
        <taxon>Bacteria</taxon>
        <taxon>Pseudomonadati</taxon>
        <taxon>Pseudomonadota</taxon>
        <taxon>Alphaproteobacteria</taxon>
        <taxon>Hyphomicrobiales</taxon>
        <taxon>Phyllobacteriaceae</taxon>
        <taxon>Mesorhizobium</taxon>
    </lineage>
</organism>
<sequence length="177" mass="19246">MQAFQSLVRPVLSRSDAELASWRHALLEALGPNGRLMADLIPDLKLIIGDQPPAPELPSQQAQSRFQLVSSALSAYLPSPNIRWALYLDDLQWLDTATLDLPFDHRGPRRAIVGERQPASGCHVSVHSACGKGLFAAGTPTNYTTCDGAGLVSTMPGHRQPVLPHWPKRGNRQLASV</sequence>
<reference evidence="2 3" key="1">
    <citation type="submission" date="2022-12" db="EMBL/GenBank/DDBJ databases">
        <authorList>
            <person name="Muema E."/>
        </authorList>
    </citation>
    <scope>NUCLEOTIDE SEQUENCE [LARGE SCALE GENOMIC DNA]</scope>
    <source>
        <strain evidence="3">1330</strain>
    </source>
</reference>
<gene>
    <name evidence="2" type="ORF">O7A05_27145</name>
</gene>
<dbReference type="EMBL" id="JAPYKO010000026">
    <property type="protein sequence ID" value="MEI9405812.1"/>
    <property type="molecule type" value="Genomic_DNA"/>
</dbReference>
<name>A0ABU8KK07_9HYPH</name>
<evidence type="ECO:0000313" key="2">
    <source>
        <dbReference type="EMBL" id="MEI9405812.1"/>
    </source>
</evidence>
<dbReference type="Proteomes" id="UP001366503">
    <property type="component" value="Unassembled WGS sequence"/>
</dbReference>
<protein>
    <submittedName>
        <fullName evidence="2">AAA family ATPase</fullName>
    </submittedName>
</protein>
<evidence type="ECO:0000259" key="1">
    <source>
        <dbReference type="Pfam" id="PF13191"/>
    </source>
</evidence>
<feature type="domain" description="Orc1-like AAA ATPase" evidence="1">
    <location>
        <begin position="3"/>
        <end position="101"/>
    </location>
</feature>
<proteinExistence type="predicted"/>
<accession>A0ABU8KK07</accession>